<feature type="transmembrane region" description="Helical" evidence="6">
    <location>
        <begin position="184"/>
        <end position="201"/>
    </location>
</feature>
<keyword evidence="2" id="KW-0997">Cell inner membrane</keyword>
<proteinExistence type="predicted"/>
<dbReference type="NCBIfam" id="NF002820">
    <property type="entry name" value="PRK02975.1"/>
    <property type="match status" value="1"/>
</dbReference>
<organism evidence="7 8">
    <name type="scientific">Vespertiliibacter pulmonis</name>
    <dbReference type="NCBI Taxonomy" id="1443036"/>
    <lineage>
        <taxon>Bacteria</taxon>
        <taxon>Pseudomonadati</taxon>
        <taxon>Pseudomonadota</taxon>
        <taxon>Gammaproteobacteria</taxon>
        <taxon>Pasteurellales</taxon>
        <taxon>Pasteurellaceae</taxon>
        <taxon>Vespertiliibacter</taxon>
    </lineage>
</organism>
<evidence type="ECO:0000256" key="3">
    <source>
        <dbReference type="ARBA" id="ARBA00022692"/>
    </source>
</evidence>
<evidence type="ECO:0000256" key="2">
    <source>
        <dbReference type="ARBA" id="ARBA00022519"/>
    </source>
</evidence>
<keyword evidence="4 6" id="KW-1133">Transmembrane helix</keyword>
<gene>
    <name evidence="7" type="ORF">EDC46_1315</name>
</gene>
<evidence type="ECO:0000256" key="5">
    <source>
        <dbReference type="ARBA" id="ARBA00023136"/>
    </source>
</evidence>
<dbReference type="GO" id="GO:0009246">
    <property type="term" value="P:enterobacterial common antigen biosynthetic process"/>
    <property type="evidence" value="ECO:0007669"/>
    <property type="project" value="InterPro"/>
</dbReference>
<name>A0A3N4W2F5_9PAST</name>
<dbReference type="Proteomes" id="UP000281691">
    <property type="component" value="Unassembled WGS sequence"/>
</dbReference>
<keyword evidence="5 6" id="KW-0472">Membrane</keyword>
<feature type="transmembrane region" description="Helical" evidence="6">
    <location>
        <begin position="70"/>
        <end position="91"/>
    </location>
</feature>
<dbReference type="RefSeq" id="WP_124211465.1">
    <property type="nucleotide sequence ID" value="NZ_CP016615.1"/>
</dbReference>
<feature type="transmembrane region" description="Helical" evidence="6">
    <location>
        <begin position="375"/>
        <end position="393"/>
    </location>
</feature>
<feature type="transmembrane region" description="Helical" evidence="6">
    <location>
        <begin position="31"/>
        <end position="50"/>
    </location>
</feature>
<evidence type="ECO:0000256" key="6">
    <source>
        <dbReference type="SAM" id="Phobius"/>
    </source>
</evidence>
<accession>A0A3N4W2F5</accession>
<evidence type="ECO:0000256" key="1">
    <source>
        <dbReference type="ARBA" id="ARBA00022475"/>
    </source>
</evidence>
<dbReference type="OrthoDB" id="6415259at2"/>
<feature type="transmembrane region" description="Helical" evidence="6">
    <location>
        <begin position="228"/>
        <end position="248"/>
    </location>
</feature>
<feature type="transmembrane region" description="Helical" evidence="6">
    <location>
        <begin position="405"/>
        <end position="423"/>
    </location>
</feature>
<dbReference type="InterPro" id="IPR010691">
    <property type="entry name" value="WzyE"/>
</dbReference>
<keyword evidence="3 6" id="KW-0812">Transmembrane</keyword>
<dbReference type="EMBL" id="RKQP01000003">
    <property type="protein sequence ID" value="RPE83617.1"/>
    <property type="molecule type" value="Genomic_DNA"/>
</dbReference>
<dbReference type="GO" id="GO:0016020">
    <property type="term" value="C:membrane"/>
    <property type="evidence" value="ECO:0007669"/>
    <property type="project" value="InterPro"/>
</dbReference>
<evidence type="ECO:0000256" key="4">
    <source>
        <dbReference type="ARBA" id="ARBA00022989"/>
    </source>
</evidence>
<protein>
    <submittedName>
        <fullName evidence="7">Antigen polymerase</fullName>
    </submittedName>
</protein>
<evidence type="ECO:0000313" key="7">
    <source>
        <dbReference type="EMBL" id="RPE83617.1"/>
    </source>
</evidence>
<evidence type="ECO:0000313" key="8">
    <source>
        <dbReference type="Proteomes" id="UP000281691"/>
    </source>
</evidence>
<comment type="caution">
    <text evidence="7">The sequence shown here is derived from an EMBL/GenBank/DDBJ whole genome shotgun (WGS) entry which is preliminary data.</text>
</comment>
<feature type="transmembrane region" description="Helical" evidence="6">
    <location>
        <begin position="154"/>
        <end position="177"/>
    </location>
</feature>
<dbReference type="AlphaFoldDB" id="A0A3N4W2F5"/>
<feature type="transmembrane region" description="Helical" evidence="6">
    <location>
        <begin position="119"/>
        <end position="142"/>
    </location>
</feature>
<feature type="transmembrane region" description="Helical" evidence="6">
    <location>
        <begin position="341"/>
        <end position="363"/>
    </location>
</feature>
<keyword evidence="8" id="KW-1185">Reference proteome</keyword>
<sequence>MQIADFLLINFYLLGVFSIGVVIYQAYQRAYFSFHLIFSVIYFVTFFLGFPFSLGLQFGFGIPLPQIETLFFALAVAMIGYLIYFLSYQFFQITGSKKLGVVQNFDVAINVKKRAKLTACLLFLVAAISLGYFIAVNGLLLFRLEKYSQIFSPLVHIVALKRFFYFFFPALLILYFIYPSKKRWWLFLVLGIGFGILSYLAVGGTRANIVLAFALFLLLGWIYRYFSIIWFFSAGVLVVVAMFFLALFRYKLDVQGSDAWFAFLYLTRDTFSPWENLAKLLGSEIKFQGLMPIVADFYVYIPKSLWAERPDIVWNTANYFTKIVLGNESGLAISPTLLGSFYIMGGFPVIGLGMALLGGLLSVTDRLFDYGRLQNDPIIQAYCLANLFNLMVLVREGAEAFISRWVFFSVIFCMCWLLAFLITKRKSDE</sequence>
<feature type="transmembrane region" description="Helical" evidence="6">
    <location>
        <begin position="6"/>
        <end position="24"/>
    </location>
</feature>
<keyword evidence="1" id="KW-1003">Cell membrane</keyword>
<dbReference type="Pfam" id="PF06899">
    <property type="entry name" value="WzyE"/>
    <property type="match status" value="1"/>
</dbReference>
<reference evidence="7 8" key="1">
    <citation type="submission" date="2018-11" db="EMBL/GenBank/DDBJ databases">
        <title>Genomic Encyclopedia of Type Strains, Phase IV (KMG-IV): sequencing the most valuable type-strain genomes for metagenomic binning, comparative biology and taxonomic classification.</title>
        <authorList>
            <person name="Goeker M."/>
        </authorList>
    </citation>
    <scope>NUCLEOTIDE SEQUENCE [LARGE SCALE GENOMIC DNA]</scope>
    <source>
        <strain evidence="7 8">DSM 27238</strain>
    </source>
</reference>